<evidence type="ECO:0000313" key="5">
    <source>
        <dbReference type="Proteomes" id="UP000218332"/>
    </source>
</evidence>
<comment type="caution">
    <text evidence="3">The sequence shown here is derived from an EMBL/GenBank/DDBJ whole genome shotgun (WGS) entry which is preliminary data.</text>
</comment>
<dbReference type="InterPro" id="IPR023631">
    <property type="entry name" value="Amidase_dom"/>
</dbReference>
<dbReference type="InterPro" id="IPR020556">
    <property type="entry name" value="Amidase_CS"/>
</dbReference>
<dbReference type="EC" id="3.5.1.4" evidence="3"/>
<evidence type="ECO:0000313" key="4">
    <source>
        <dbReference type="EMBL" id="PVY79115.1"/>
    </source>
</evidence>
<protein>
    <submittedName>
        <fullName evidence="3">Amidase</fullName>
        <ecNumber evidence="3">3.5.1.4</ecNumber>
    </submittedName>
</protein>
<name>A0A2A2I562_9GAMM</name>
<keyword evidence="3" id="KW-0378">Hydrolase</keyword>
<dbReference type="SUPFAM" id="SSF75304">
    <property type="entry name" value="Amidase signature (AS) enzymes"/>
    <property type="match status" value="1"/>
</dbReference>
<dbReference type="EMBL" id="NMPM01000016">
    <property type="protein sequence ID" value="PAV26722.1"/>
    <property type="molecule type" value="Genomic_DNA"/>
</dbReference>
<comment type="similarity">
    <text evidence="1">Belongs to the amidase family.</text>
</comment>
<evidence type="ECO:0000313" key="3">
    <source>
        <dbReference type="EMBL" id="PAV26722.1"/>
    </source>
</evidence>
<dbReference type="NCBIfam" id="NF005899">
    <property type="entry name" value="PRK07869.1"/>
    <property type="match status" value="1"/>
</dbReference>
<reference evidence="3 5" key="1">
    <citation type="submission" date="2017-07" db="EMBL/GenBank/DDBJ databases">
        <title>Tamlnaduibacter salinus (Mi-7) genome sequencing.</title>
        <authorList>
            <person name="Verma A."/>
            <person name="Krishnamurthi S."/>
        </authorList>
    </citation>
    <scope>NUCLEOTIDE SEQUENCE [LARGE SCALE GENOMIC DNA]</scope>
    <source>
        <strain evidence="3 5">Mi-7</strain>
    </source>
</reference>
<dbReference type="RefSeq" id="WP_095610265.1">
    <property type="nucleotide sequence ID" value="NZ_NMPM01000016.1"/>
</dbReference>
<gene>
    <name evidence="4" type="ORF">C8D92_101321</name>
    <name evidence="3" type="ORF">CF392_04445</name>
</gene>
<dbReference type="OrthoDB" id="9811471at2"/>
<keyword evidence="5" id="KW-1185">Reference proteome</keyword>
<dbReference type="InterPro" id="IPR036928">
    <property type="entry name" value="AS_sf"/>
</dbReference>
<dbReference type="GO" id="GO:0004040">
    <property type="term" value="F:amidase activity"/>
    <property type="evidence" value="ECO:0007669"/>
    <property type="project" value="UniProtKB-EC"/>
</dbReference>
<dbReference type="Gene3D" id="3.90.1300.10">
    <property type="entry name" value="Amidase signature (AS) domain"/>
    <property type="match status" value="1"/>
</dbReference>
<evidence type="ECO:0000259" key="2">
    <source>
        <dbReference type="Pfam" id="PF01425"/>
    </source>
</evidence>
<dbReference type="Proteomes" id="UP000245887">
    <property type="component" value="Unassembled WGS sequence"/>
</dbReference>
<reference evidence="4 6" key="2">
    <citation type="submission" date="2018-04" db="EMBL/GenBank/DDBJ databases">
        <title>Genomic Encyclopedia of Type Strains, Phase IV (KMG-IV): sequencing the most valuable type-strain genomes for metagenomic binning, comparative biology and taxonomic classification.</title>
        <authorList>
            <person name="Goeker M."/>
        </authorList>
    </citation>
    <scope>NUCLEOTIDE SEQUENCE [LARGE SCALE GENOMIC DNA]</scope>
    <source>
        <strain evidence="4 6">DSM 28688</strain>
    </source>
</reference>
<dbReference type="AlphaFoldDB" id="A0A2A2I562"/>
<organism evidence="3 5">
    <name type="scientific">Tamilnaduibacter salinus</name>
    <dbReference type="NCBI Taxonomy" id="1484056"/>
    <lineage>
        <taxon>Bacteria</taxon>
        <taxon>Pseudomonadati</taxon>
        <taxon>Pseudomonadota</taxon>
        <taxon>Gammaproteobacteria</taxon>
        <taxon>Pseudomonadales</taxon>
        <taxon>Marinobacteraceae</taxon>
        <taxon>Tamilnaduibacter</taxon>
    </lineage>
</organism>
<proteinExistence type="inferred from homology"/>
<dbReference type="Proteomes" id="UP000218332">
    <property type="component" value="Unassembled WGS sequence"/>
</dbReference>
<accession>A0A2A2I562</accession>
<dbReference type="InterPro" id="IPR000120">
    <property type="entry name" value="Amidase"/>
</dbReference>
<dbReference type="EMBL" id="QEKQ01000001">
    <property type="protein sequence ID" value="PVY79115.1"/>
    <property type="molecule type" value="Genomic_DNA"/>
</dbReference>
<dbReference type="PANTHER" id="PTHR11895:SF7">
    <property type="entry name" value="GLUTAMYL-TRNA(GLN) AMIDOTRANSFERASE SUBUNIT A, MITOCHONDRIAL"/>
    <property type="match status" value="1"/>
</dbReference>
<evidence type="ECO:0000313" key="6">
    <source>
        <dbReference type="Proteomes" id="UP000245887"/>
    </source>
</evidence>
<dbReference type="PROSITE" id="PS00571">
    <property type="entry name" value="AMIDASES"/>
    <property type="match status" value="1"/>
</dbReference>
<sequence>MSDTIHAFTDDALGNDDATAMAERLRRGDVTARELTDAAIERAEKMDPILHGIEYRDYDRARQDANRAVNGFFAGVPTWIKDNADLAGAPTGHGSRAVRRVPAERHGVFVRQLLSTGLIGLGKSTLPEFGLNASTEFPEQPPTSNPWNPRYSCGASSGGSAAMVAAGVVPIAHANDGGGSIRIPAACCGLVGLKPTRSRLVDSEASRALPVNIVCDGVVTRSMRDTANFMAAAEQYRKARRMPAIGRVEGPGQRRLRIGLITDSITGHPTDADTRETVEQAGRILHSLGHHIEPMKAPVPPMFINMFAHYWRFLAFSMKKGGRFMTGPGFDPSQVDGLTEGLYRRYLTSFYHTPWVLPGLQMTRRAYARTLNRLGLDAVLSPTLAHKTPELGYLSPNVPFDELFERLIRYVSFTPLANASGAPALSLPMGLTDDNLPVGVHLSGHHGDERTLLELGFALEQAHGWPQIQEAAGASASAAAQTA</sequence>
<dbReference type="Pfam" id="PF01425">
    <property type="entry name" value="Amidase"/>
    <property type="match status" value="1"/>
</dbReference>
<evidence type="ECO:0000256" key="1">
    <source>
        <dbReference type="ARBA" id="ARBA00009199"/>
    </source>
</evidence>
<feature type="domain" description="Amidase" evidence="2">
    <location>
        <begin position="34"/>
        <end position="453"/>
    </location>
</feature>
<dbReference type="PANTHER" id="PTHR11895">
    <property type="entry name" value="TRANSAMIDASE"/>
    <property type="match status" value="1"/>
</dbReference>